<dbReference type="InterPro" id="IPR027417">
    <property type="entry name" value="P-loop_NTPase"/>
</dbReference>
<gene>
    <name evidence="1" type="ORF">EHS11_06645</name>
</gene>
<sequence length="769" mass="87091">MRIKSILLKNFRGSSEQVEVSFNSNKALSLIFGENGTGKSTIVDGFDFLCNGNFGSLTNYSIGAKAKSYLPTIGKKPADCFVEIKDEKNTWKATISGGTSPNNSVPDARILRRQTILKLIEQEPKKRFEELKSFISVPNTDKVEGVFRESVKETEKLFNEYSRSIAQARDAIEVMWDQAGKMGNSAIEWAKLQVNADTLLLSTENNVIIEIQKLVGSVELARIELNKAILVEKDANSKEVAAKQEQVSIEQTKKNKDSELLRLLQSAQNYISGHTELDGCPVCETALDLKVLMQQLDLRISEMDDVKNVTIVTDQAKSQVEAKKTLRINAEDQYIQNLKNLILFYKKTSQETLGLFDLSQDFMEIVSNAAKFTNEIHDLYSAWIENYEKNIKNLVDTRREKNQKDILLKSTIQSHLNTVLEKESLAKIKENTLLNLKDILKIIEKERKDYIENILVSISNDVAGLYKTLHPDEEIGKARFYLKANAIGSLEFDASFQGKEEIPPQAYYSESHLDTLGICVFIALSKYYKTDKTVLILDDVLTSVDAEHMDRFMQLLHDQSKVFNQIIITTHYRPWRDRYKWLKGPSSNVDVIELGSWTLKNGIQAKQFFNAIQELKNVETQQNFDRQLAASKAGIVLESLLDFLTIQYRCLLPRNPQNEYTLGDLVNGLDSKLAKVLKVKKMDKEIELKPLLENSVSSQWIRNSVGCHFNSLGSEATDSDVRDFLKSVIEVADTLICDSCESLPKKNKSGSFLECNCSNLQLYPSSRPT</sequence>
<dbReference type="EMBL" id="RQHV01000041">
    <property type="protein sequence ID" value="TGN11570.1"/>
    <property type="molecule type" value="Genomic_DNA"/>
</dbReference>
<dbReference type="PANTHER" id="PTHR32182:SF22">
    <property type="entry name" value="ATP-DEPENDENT ENDONUCLEASE, OLD FAMILY-RELATED"/>
    <property type="match status" value="1"/>
</dbReference>
<evidence type="ECO:0000313" key="1">
    <source>
        <dbReference type="EMBL" id="TGN11570.1"/>
    </source>
</evidence>
<dbReference type="SUPFAM" id="SSF52540">
    <property type="entry name" value="P-loop containing nucleoside triphosphate hydrolases"/>
    <property type="match status" value="1"/>
</dbReference>
<evidence type="ECO:0008006" key="3">
    <source>
        <dbReference type="Google" id="ProtNLM"/>
    </source>
</evidence>
<reference evidence="1" key="1">
    <citation type="journal article" date="2019" name="PLoS Negl. Trop. Dis.">
        <title>Revisiting the worldwide diversity of Leptospira species in the environment.</title>
        <authorList>
            <person name="Vincent A.T."/>
            <person name="Schiettekatte O."/>
            <person name="Bourhy P."/>
            <person name="Veyrier F.J."/>
            <person name="Picardeau M."/>
        </authorList>
    </citation>
    <scope>NUCLEOTIDE SEQUENCE [LARGE SCALE GENOMIC DNA]</scope>
    <source>
        <strain evidence="1">201400974</strain>
    </source>
</reference>
<protein>
    <recommendedName>
        <fullName evidence="3">Rad50/SbcC-type AAA domain-containing protein</fullName>
    </recommendedName>
</protein>
<dbReference type="OrthoDB" id="378647at2"/>
<dbReference type="AlphaFoldDB" id="A0A4R9LRQ6"/>
<keyword evidence="2" id="KW-1185">Reference proteome</keyword>
<organism evidence="1 2">
    <name type="scientific">Leptospira ilyithenensis</name>
    <dbReference type="NCBI Taxonomy" id="2484901"/>
    <lineage>
        <taxon>Bacteria</taxon>
        <taxon>Pseudomonadati</taxon>
        <taxon>Spirochaetota</taxon>
        <taxon>Spirochaetia</taxon>
        <taxon>Leptospirales</taxon>
        <taxon>Leptospiraceae</taxon>
        <taxon>Leptospira</taxon>
    </lineage>
</organism>
<comment type="caution">
    <text evidence="1">The sequence shown here is derived from an EMBL/GenBank/DDBJ whole genome shotgun (WGS) entry which is preliminary data.</text>
</comment>
<dbReference type="GO" id="GO:0000731">
    <property type="term" value="P:DNA synthesis involved in DNA repair"/>
    <property type="evidence" value="ECO:0007669"/>
    <property type="project" value="TreeGrafter"/>
</dbReference>
<dbReference type="PANTHER" id="PTHR32182">
    <property type="entry name" value="DNA REPLICATION AND REPAIR PROTEIN RECF"/>
    <property type="match status" value="1"/>
</dbReference>
<dbReference type="GO" id="GO:0006302">
    <property type="term" value="P:double-strand break repair"/>
    <property type="evidence" value="ECO:0007669"/>
    <property type="project" value="TreeGrafter"/>
</dbReference>
<dbReference type="RefSeq" id="WP_135763621.1">
    <property type="nucleotide sequence ID" value="NZ_RQHV01000041.1"/>
</dbReference>
<proteinExistence type="predicted"/>
<evidence type="ECO:0000313" key="2">
    <source>
        <dbReference type="Proteomes" id="UP000298264"/>
    </source>
</evidence>
<accession>A0A4R9LRQ6</accession>
<name>A0A4R9LRQ6_9LEPT</name>
<dbReference type="Gene3D" id="3.40.50.300">
    <property type="entry name" value="P-loop containing nucleotide triphosphate hydrolases"/>
    <property type="match status" value="2"/>
</dbReference>
<dbReference type="Proteomes" id="UP000298264">
    <property type="component" value="Unassembled WGS sequence"/>
</dbReference>